<evidence type="ECO:0000256" key="1">
    <source>
        <dbReference type="ARBA" id="ARBA00022723"/>
    </source>
</evidence>
<dbReference type="InterPro" id="IPR041386">
    <property type="entry name" value="XAF1_C"/>
</dbReference>
<reference evidence="7" key="1">
    <citation type="submission" date="2024-01" db="EMBL/GenBank/DDBJ databases">
        <title>GRCr8: a new rat reference genome assembly contstructed from accurate long reads and long range scaffolding.</title>
        <authorList>
            <person name="Doris P.A."/>
            <person name="Kalbfleisch T."/>
            <person name="Li K."/>
            <person name="Howe K."/>
            <person name="Wood J."/>
        </authorList>
    </citation>
    <scope>NUCLEOTIDE SEQUENCE [LARGE SCALE GENOMIC DNA]</scope>
    <source>
        <strain evidence="7">Brown Norway</strain>
    </source>
</reference>
<dbReference type="Pfam" id="PF23580">
    <property type="entry name" value="Znf_XAF1_N"/>
    <property type="match status" value="1"/>
</dbReference>
<dbReference type="Gene3D" id="6.10.250.1730">
    <property type="match status" value="1"/>
</dbReference>
<dbReference type="Ensembl" id="ENSRNOT00000124321.1">
    <property type="protein sequence ID" value="ENSRNOP00000112623.1"/>
    <property type="gene ID" value="ENSRNOG00000037371.7"/>
</dbReference>
<evidence type="ECO:0000259" key="5">
    <source>
        <dbReference type="Pfam" id="PF18608"/>
    </source>
</evidence>
<reference evidence="7" key="2">
    <citation type="submission" date="2025-08" db="UniProtKB">
        <authorList>
            <consortium name="Ensembl"/>
        </authorList>
    </citation>
    <scope>IDENTIFICATION</scope>
    <source>
        <strain evidence="7">Brown Norway</strain>
    </source>
</reference>
<feature type="region of interest" description="Disordered" evidence="4">
    <location>
        <begin position="53"/>
        <end position="73"/>
    </location>
</feature>
<reference evidence="7" key="3">
    <citation type="submission" date="2025-09" db="UniProtKB">
        <authorList>
            <consortium name="Ensembl"/>
        </authorList>
    </citation>
    <scope>IDENTIFICATION</scope>
    <source>
        <strain evidence="7">Brown Norway</strain>
    </source>
</reference>
<dbReference type="SUPFAM" id="SSF49599">
    <property type="entry name" value="TRAF domain-like"/>
    <property type="match status" value="1"/>
</dbReference>
<name>A0ABK0M5E1_RAT</name>
<dbReference type="InterPro" id="IPR013083">
    <property type="entry name" value="Znf_RING/FYVE/PHD"/>
</dbReference>
<dbReference type="PANTHER" id="PTHR16295:SF17">
    <property type="entry name" value="XIAP-ASSOCIATED FACTOR 1"/>
    <property type="match status" value="1"/>
</dbReference>
<feature type="domain" description="XIAP-associated factor 1 C-terminal" evidence="5">
    <location>
        <begin position="240"/>
        <end position="284"/>
    </location>
</feature>
<feature type="compositionally biased region" description="Polar residues" evidence="4">
    <location>
        <begin position="193"/>
        <end position="205"/>
    </location>
</feature>
<dbReference type="RGD" id="1585988">
    <property type="gene designation" value="Xaf1"/>
</dbReference>
<dbReference type="Gene3D" id="3.30.40.10">
    <property type="entry name" value="Zinc/RING finger domain, C3HC4 (zinc finger)"/>
    <property type="match status" value="2"/>
</dbReference>
<evidence type="ECO:0000256" key="4">
    <source>
        <dbReference type="SAM" id="MobiDB-lite"/>
    </source>
</evidence>
<sequence>MEDDFQVCRNCKRSVASSHFTLHEAHCLRFLVLCPECEEPIPESKMKEHVEAVHQQNPGQPAQGWDGPSPINHYTKESQQDPAECKFCELAVQLSKLDVHEYHCGSRTEHCPHCNQRVILRVLAQHKDLCLSAKGKPKEGKRAVSPGRKTRCDICKQMIPEHKYASHMKQCSAPRTVTYLRDGRTVVLPSTLPLMNTGNQTSTVSKDVRPKTKNRNSSTKRETKDQSGAVDLPLKSRLQQRTALPKGEETAYDILRKCRQCRILLPLPILNEHQEKCLRLAQQKKLVRRASWILKSTSSQ</sequence>
<keyword evidence="1" id="KW-0479">Metal-binding</keyword>
<dbReference type="GeneTree" id="ENSGT00530000063869"/>
<accession>A0ABK0M5E1</accession>
<evidence type="ECO:0000313" key="7">
    <source>
        <dbReference type="Ensembl" id="ENSRNOP00000112623.1"/>
    </source>
</evidence>
<keyword evidence="9" id="KW-1267">Proteomics identification</keyword>
<feature type="domain" description="TRAFD1/XAF1 zinc finger" evidence="6">
    <location>
        <begin position="94"/>
        <end position="130"/>
    </location>
</feature>
<dbReference type="InterPro" id="IPR031220">
    <property type="entry name" value="XAF1_C_sf"/>
</dbReference>
<keyword evidence="3" id="KW-0862">Zinc</keyword>
<dbReference type="InterPro" id="IPR051986">
    <property type="entry name" value="Innate_Immune_Apopt_Reg"/>
</dbReference>
<keyword evidence="8" id="KW-1185">Reference proteome</keyword>
<dbReference type="InterPro" id="IPR049439">
    <property type="entry name" value="TRAFD1-XIAF1_Znf"/>
</dbReference>
<dbReference type="Proteomes" id="UP000002494">
    <property type="component" value="Chromosome 10"/>
</dbReference>
<proteinExistence type="evidence at protein level"/>
<dbReference type="PANTHER" id="PTHR16295">
    <property type="entry name" value="TRAF-TYPE ZINC FINGER PROTEIN-RELATED"/>
    <property type="match status" value="1"/>
</dbReference>
<keyword evidence="2" id="KW-0863">Zinc-finger</keyword>
<protein>
    <submittedName>
        <fullName evidence="7">XIAP associated factor 1</fullName>
    </submittedName>
</protein>
<gene>
    <name evidence="7" type="primary">Xaf1</name>
</gene>
<dbReference type="Pfam" id="PF21366">
    <property type="entry name" value="TRAFD1-XIAF1_ZnF"/>
    <property type="match status" value="1"/>
</dbReference>
<feature type="region of interest" description="Disordered" evidence="4">
    <location>
        <begin position="190"/>
        <end position="236"/>
    </location>
</feature>
<organism evidence="7 8">
    <name type="scientific">Rattus norvegicus</name>
    <name type="common">Rat</name>
    <dbReference type="NCBI Taxonomy" id="10116"/>
    <lineage>
        <taxon>Eukaryota</taxon>
        <taxon>Metazoa</taxon>
        <taxon>Chordata</taxon>
        <taxon>Craniata</taxon>
        <taxon>Vertebrata</taxon>
        <taxon>Euteleostomi</taxon>
        <taxon>Mammalia</taxon>
        <taxon>Eutheria</taxon>
        <taxon>Euarchontoglires</taxon>
        <taxon>Glires</taxon>
        <taxon>Rodentia</taxon>
        <taxon>Myomorpha</taxon>
        <taxon>Muroidea</taxon>
        <taxon>Muridae</taxon>
        <taxon>Murinae</taxon>
        <taxon>Rattus</taxon>
    </lineage>
</organism>
<evidence type="ECO:0000256" key="3">
    <source>
        <dbReference type="ARBA" id="ARBA00022833"/>
    </source>
</evidence>
<dbReference type="Pfam" id="PF18608">
    <property type="entry name" value="XAF1_C"/>
    <property type="match status" value="1"/>
</dbReference>
<evidence type="ECO:0000259" key="6">
    <source>
        <dbReference type="Pfam" id="PF21366"/>
    </source>
</evidence>
<evidence type="ECO:0007829" key="9">
    <source>
        <dbReference type="PeptideAtlas" id="A0ABK0M5E1"/>
    </source>
</evidence>
<evidence type="ECO:0000256" key="2">
    <source>
        <dbReference type="ARBA" id="ARBA00022771"/>
    </source>
</evidence>
<evidence type="ECO:0000313" key="8">
    <source>
        <dbReference type="Proteomes" id="UP000002494"/>
    </source>
</evidence>